<dbReference type="AlphaFoldDB" id="A0AAD2JW45"/>
<proteinExistence type="predicted"/>
<comment type="caution">
    <text evidence="2">The sequence shown here is derived from an EMBL/GenBank/DDBJ whole genome shotgun (WGS) entry which is preliminary data.</text>
</comment>
<accession>A0AAD2JW45</accession>
<evidence type="ECO:0000256" key="1">
    <source>
        <dbReference type="SAM" id="MobiDB-lite"/>
    </source>
</evidence>
<protein>
    <submittedName>
        <fullName evidence="2">Uncharacterized protein</fullName>
    </submittedName>
</protein>
<dbReference type="EMBL" id="CAVNYO010000057">
    <property type="protein sequence ID" value="CAK5264461.1"/>
    <property type="molecule type" value="Genomic_DNA"/>
</dbReference>
<keyword evidence="3" id="KW-1185">Reference proteome</keyword>
<dbReference type="Proteomes" id="UP001295794">
    <property type="component" value="Unassembled WGS sequence"/>
</dbReference>
<reference evidence="2" key="1">
    <citation type="submission" date="2023-11" db="EMBL/GenBank/DDBJ databases">
        <authorList>
            <person name="De Vega J J."/>
            <person name="De Vega J J."/>
        </authorList>
    </citation>
    <scope>NUCLEOTIDE SEQUENCE</scope>
</reference>
<evidence type="ECO:0000313" key="3">
    <source>
        <dbReference type="Proteomes" id="UP001295794"/>
    </source>
</evidence>
<gene>
    <name evidence="2" type="ORF">MYCIT1_LOCUS4648</name>
</gene>
<organism evidence="2 3">
    <name type="scientific">Mycena citricolor</name>
    <dbReference type="NCBI Taxonomy" id="2018698"/>
    <lineage>
        <taxon>Eukaryota</taxon>
        <taxon>Fungi</taxon>
        <taxon>Dikarya</taxon>
        <taxon>Basidiomycota</taxon>
        <taxon>Agaricomycotina</taxon>
        <taxon>Agaricomycetes</taxon>
        <taxon>Agaricomycetidae</taxon>
        <taxon>Agaricales</taxon>
        <taxon>Marasmiineae</taxon>
        <taxon>Mycenaceae</taxon>
        <taxon>Mycena</taxon>
    </lineage>
</organism>
<feature type="compositionally biased region" description="Basic and acidic residues" evidence="1">
    <location>
        <begin position="8"/>
        <end position="17"/>
    </location>
</feature>
<evidence type="ECO:0000313" key="2">
    <source>
        <dbReference type="EMBL" id="CAK5264461.1"/>
    </source>
</evidence>
<name>A0AAD2JW45_9AGAR</name>
<sequence>MSASADGSPDKVNDSSEIKTASDGSTEPRLDASIEADLAELTDLLSKGTLDEAGEANLAELLSRLESANGVAKGVESKLDSLIGNLDSLLESLEGEFAAQQDSKTKETKTD</sequence>
<feature type="region of interest" description="Disordered" evidence="1">
    <location>
        <begin position="1"/>
        <end position="33"/>
    </location>
</feature>